<dbReference type="EMBL" id="PVNG01000040">
    <property type="protein sequence ID" value="PRX48805.1"/>
    <property type="molecule type" value="Genomic_DNA"/>
</dbReference>
<gene>
    <name evidence="2" type="ORF">B0I32_14050</name>
</gene>
<keyword evidence="3" id="KW-1185">Reference proteome</keyword>
<proteinExistence type="predicted"/>
<comment type="caution">
    <text evidence="2">The sequence shown here is derived from an EMBL/GenBank/DDBJ whole genome shotgun (WGS) entry which is preliminary data.</text>
</comment>
<organism evidence="2 3">
    <name type="scientific">Nonomuraea fuscirosea</name>
    <dbReference type="NCBI Taxonomy" id="1291556"/>
    <lineage>
        <taxon>Bacteria</taxon>
        <taxon>Bacillati</taxon>
        <taxon>Actinomycetota</taxon>
        <taxon>Actinomycetes</taxon>
        <taxon>Streptosporangiales</taxon>
        <taxon>Streptosporangiaceae</taxon>
        <taxon>Nonomuraea</taxon>
    </lineage>
</organism>
<evidence type="ECO:0000313" key="3">
    <source>
        <dbReference type="Proteomes" id="UP000238312"/>
    </source>
</evidence>
<evidence type="ECO:0000256" key="1">
    <source>
        <dbReference type="SAM" id="MobiDB-lite"/>
    </source>
</evidence>
<reference evidence="2 3" key="1">
    <citation type="submission" date="2018-03" db="EMBL/GenBank/DDBJ databases">
        <title>Genomic Encyclopedia of Type Strains, Phase III (KMG-III): the genomes of soil and plant-associated and newly described type strains.</title>
        <authorList>
            <person name="Whitman W."/>
        </authorList>
    </citation>
    <scope>NUCLEOTIDE SEQUENCE [LARGE SCALE GENOMIC DNA]</scope>
    <source>
        <strain evidence="2 3">CGMCC 4.7104</strain>
    </source>
</reference>
<sequence>MNAASAESGLELAVPVLDLPALVIDGCDLGGGRLFVIGKGGDEPERFGPRAAVRCLDRDGVFDVFDVFNDPDEVAVRCPSKAAAVCSGDAAPPVLSRGGHDGRQERPVRQDLDRGEHQVLLDPPQHVGSGRSDHAPQFVAGEVPVGQQEHARVKRVQEPARELVLAGLGDTVKGGIDQRVGAAFDQRQQPDLWISALCDSELGRVLGGVSRIQAGAVPSDQAQPERESALRARSGQWPAPPIEQQPKGAWTRAAAWPWSVPNWSATPAHADAVGRW</sequence>
<feature type="region of interest" description="Disordered" evidence="1">
    <location>
        <begin position="216"/>
        <end position="247"/>
    </location>
</feature>
<dbReference type="Proteomes" id="UP000238312">
    <property type="component" value="Unassembled WGS sequence"/>
</dbReference>
<dbReference type="AlphaFoldDB" id="A0A2T0LXQ5"/>
<evidence type="ECO:0000313" key="2">
    <source>
        <dbReference type="EMBL" id="PRX48805.1"/>
    </source>
</evidence>
<accession>A0A2T0LXQ5</accession>
<name>A0A2T0LXQ5_9ACTN</name>
<protein>
    <submittedName>
        <fullName evidence="2">Uncharacterized protein</fullName>
    </submittedName>
</protein>